<name>A0A0C3CD90_OIDMZ</name>
<proteinExistence type="predicted"/>
<gene>
    <name evidence="3" type="ORF">OIDMADRAFT_183003</name>
</gene>
<dbReference type="PANTHER" id="PTHR35205:SF1">
    <property type="entry name" value="ZU5 DOMAIN-CONTAINING PROTEIN"/>
    <property type="match status" value="1"/>
</dbReference>
<feature type="domain" description="NB-ARC" evidence="2">
    <location>
        <begin position="271"/>
        <end position="431"/>
    </location>
</feature>
<keyword evidence="4" id="KW-1185">Reference proteome</keyword>
<dbReference type="EMBL" id="KN832883">
    <property type="protein sequence ID" value="KIM96913.1"/>
    <property type="molecule type" value="Genomic_DNA"/>
</dbReference>
<reference evidence="3 4" key="1">
    <citation type="submission" date="2014-04" db="EMBL/GenBank/DDBJ databases">
        <authorList>
            <consortium name="DOE Joint Genome Institute"/>
            <person name="Kuo A."/>
            <person name="Martino E."/>
            <person name="Perotto S."/>
            <person name="Kohler A."/>
            <person name="Nagy L.G."/>
            <person name="Floudas D."/>
            <person name="Copeland A."/>
            <person name="Barry K.W."/>
            <person name="Cichocki N."/>
            <person name="Veneault-Fourrey C."/>
            <person name="LaButti K."/>
            <person name="Lindquist E.A."/>
            <person name="Lipzen A."/>
            <person name="Lundell T."/>
            <person name="Morin E."/>
            <person name="Murat C."/>
            <person name="Sun H."/>
            <person name="Tunlid A."/>
            <person name="Henrissat B."/>
            <person name="Grigoriev I.V."/>
            <person name="Hibbett D.S."/>
            <person name="Martin F."/>
            <person name="Nordberg H.P."/>
            <person name="Cantor M.N."/>
            <person name="Hua S.X."/>
        </authorList>
    </citation>
    <scope>NUCLEOTIDE SEQUENCE [LARGE SCALE GENOMIC DNA]</scope>
    <source>
        <strain evidence="3 4">Zn</strain>
    </source>
</reference>
<dbReference type="Gene3D" id="3.40.50.300">
    <property type="entry name" value="P-loop containing nucleotide triphosphate hydrolases"/>
    <property type="match status" value="1"/>
</dbReference>
<sequence>MSKMWISGKSQSTPLRFSCIDEQATSDTRHFTFTRWEEAVLSTKQSLSSSDLDKVTETTDWQTLQTDLRKQSIDPNVSPAIRRLLGHLAPFPRTLATFVGKFTQIINPYEGDFTIIWGLVDLNIKLSRVSIEKLNRTAGWTKRLRSVLELFNRCLSVCDDFNEARYAMVDVLEWMLQIFVESVRHLRHCPTDGEATKAWRGLELKINDDLTSMEAAVKHLNDINSYSQANQERQVKNLSLRHAPIIVPDEPATFPIQMLPRNPNPNFYGRQEELEKIHQYLDPATNSSLRTYSIYGRRGVGKTDLALQYSYTNPSRFDAIFWVNCETSLSLRQSFTDMAIQLNIPGADRNGHHEENQLMVQKWLKVTKAKWLLIFDNAERESILRGYWPLGASGAILITSRKYYNFMNDAKRQGDTIKPFTEKQSWGLLMQLLGPDWQDMDKKGLIKGTEEAAAKTLLKDLGGLALAIQQAAELVRNPNIGGLTIASMYDSFKEHKKTLPPRQAGERTSIVHALDSLWYMTFTHLSRNAHDLLSVLSLVSPDGILIDLFLPKNQRALDGKLQFCKQHPNHVDPESQATLSSVITVPPLLQATIEELVKFKLIKQESRELWAHRVVQEAMNYHSMEELQAYFDSATALVYEAFPKQIRGEYLLNQQGACQAYIPHGAHLSFQFSKLHGPEAAGRLMGSQKFIRLLTNCAWYLYEVSDYDTCIRLVETARMACQDKESLDYASICNAAGGSYYELNQLRECRKNWETFLQIQESKLEPDSLELSISYHNMGNLESASDNLQEAMSYFMKAIDIRLKADDSAASLLANSYLCQSRVHYLWGEYETAFNLLAKSEALFVRTSGADAHFMAHVHYAYGNIDFAQQKWMTARRSYETCLKIGLATAPIHPITAAAYYSLGCVELERKNHDNAKSWLDKAMAIAQLRSPNRDDGTMARIMWKTSKVLEADTFGTYQAEATALRIRADMALKTLTAKGEGGVVIALDEEGNADPVEEEDAYDALVPGYFR</sequence>
<evidence type="ECO:0000313" key="4">
    <source>
        <dbReference type="Proteomes" id="UP000054321"/>
    </source>
</evidence>
<dbReference type="PROSITE" id="PS50005">
    <property type="entry name" value="TPR"/>
    <property type="match status" value="1"/>
</dbReference>
<keyword evidence="1" id="KW-0802">TPR repeat</keyword>
<dbReference type="HOGENOM" id="CLU_000288_125_7_1"/>
<dbReference type="InterPro" id="IPR011990">
    <property type="entry name" value="TPR-like_helical_dom_sf"/>
</dbReference>
<dbReference type="InterPro" id="IPR002182">
    <property type="entry name" value="NB-ARC"/>
</dbReference>
<dbReference type="Pfam" id="PF13424">
    <property type="entry name" value="TPR_12"/>
    <property type="match status" value="2"/>
</dbReference>
<dbReference type="GO" id="GO:0043531">
    <property type="term" value="F:ADP binding"/>
    <property type="evidence" value="ECO:0007669"/>
    <property type="project" value="InterPro"/>
</dbReference>
<dbReference type="Proteomes" id="UP000054321">
    <property type="component" value="Unassembled WGS sequence"/>
</dbReference>
<feature type="repeat" description="TPR" evidence="1">
    <location>
        <begin position="772"/>
        <end position="805"/>
    </location>
</feature>
<reference evidence="4" key="2">
    <citation type="submission" date="2015-01" db="EMBL/GenBank/DDBJ databases">
        <title>Evolutionary Origins and Diversification of the Mycorrhizal Mutualists.</title>
        <authorList>
            <consortium name="DOE Joint Genome Institute"/>
            <consortium name="Mycorrhizal Genomics Consortium"/>
            <person name="Kohler A."/>
            <person name="Kuo A."/>
            <person name="Nagy L.G."/>
            <person name="Floudas D."/>
            <person name="Copeland A."/>
            <person name="Barry K.W."/>
            <person name="Cichocki N."/>
            <person name="Veneault-Fourrey C."/>
            <person name="LaButti K."/>
            <person name="Lindquist E.A."/>
            <person name="Lipzen A."/>
            <person name="Lundell T."/>
            <person name="Morin E."/>
            <person name="Murat C."/>
            <person name="Riley R."/>
            <person name="Ohm R."/>
            <person name="Sun H."/>
            <person name="Tunlid A."/>
            <person name="Henrissat B."/>
            <person name="Grigoriev I.V."/>
            <person name="Hibbett D.S."/>
            <person name="Martin F."/>
        </authorList>
    </citation>
    <scope>NUCLEOTIDE SEQUENCE [LARGE SCALE GENOMIC DNA]</scope>
    <source>
        <strain evidence="4">Zn</strain>
    </source>
</reference>
<evidence type="ECO:0000256" key="1">
    <source>
        <dbReference type="PROSITE-ProRule" id="PRU00339"/>
    </source>
</evidence>
<evidence type="ECO:0000259" key="2">
    <source>
        <dbReference type="Pfam" id="PF00931"/>
    </source>
</evidence>
<dbReference type="InParanoid" id="A0A0C3CD90"/>
<dbReference type="Gene3D" id="1.25.40.10">
    <property type="entry name" value="Tetratricopeptide repeat domain"/>
    <property type="match status" value="2"/>
</dbReference>
<dbReference type="AlphaFoldDB" id="A0A0C3CD90"/>
<dbReference type="STRING" id="913774.A0A0C3CD90"/>
<dbReference type="InterPro" id="IPR027417">
    <property type="entry name" value="P-loop_NTPase"/>
</dbReference>
<dbReference type="SMART" id="SM00028">
    <property type="entry name" value="TPR"/>
    <property type="match status" value="3"/>
</dbReference>
<evidence type="ECO:0000313" key="3">
    <source>
        <dbReference type="EMBL" id="KIM96913.1"/>
    </source>
</evidence>
<accession>A0A0C3CD90</accession>
<dbReference type="SUPFAM" id="SSF81901">
    <property type="entry name" value="HCP-like"/>
    <property type="match status" value="1"/>
</dbReference>
<dbReference type="InterPro" id="IPR019734">
    <property type="entry name" value="TPR_rpt"/>
</dbReference>
<dbReference type="Pfam" id="PF00931">
    <property type="entry name" value="NB-ARC"/>
    <property type="match status" value="1"/>
</dbReference>
<dbReference type="SUPFAM" id="SSF52540">
    <property type="entry name" value="P-loop containing nucleoside triphosphate hydrolases"/>
    <property type="match status" value="1"/>
</dbReference>
<protein>
    <recommendedName>
        <fullName evidence="2">NB-ARC domain-containing protein</fullName>
    </recommendedName>
</protein>
<organism evidence="3 4">
    <name type="scientific">Oidiodendron maius (strain Zn)</name>
    <dbReference type="NCBI Taxonomy" id="913774"/>
    <lineage>
        <taxon>Eukaryota</taxon>
        <taxon>Fungi</taxon>
        <taxon>Dikarya</taxon>
        <taxon>Ascomycota</taxon>
        <taxon>Pezizomycotina</taxon>
        <taxon>Leotiomycetes</taxon>
        <taxon>Leotiomycetes incertae sedis</taxon>
        <taxon>Myxotrichaceae</taxon>
        <taxon>Oidiodendron</taxon>
    </lineage>
</organism>
<dbReference type="PANTHER" id="PTHR35205">
    <property type="entry name" value="NB-ARC AND TPR DOMAIN PROTEIN"/>
    <property type="match status" value="1"/>
</dbReference>
<dbReference type="OrthoDB" id="6161812at2759"/>